<dbReference type="EMBL" id="CP121472">
    <property type="protein sequence ID" value="WPL16520.1"/>
    <property type="molecule type" value="Genomic_DNA"/>
</dbReference>
<organism evidence="7 8">
    <name type="scientific">Thiorhodovibrio winogradskyi</name>
    <dbReference type="NCBI Taxonomy" id="77007"/>
    <lineage>
        <taxon>Bacteria</taxon>
        <taxon>Pseudomonadati</taxon>
        <taxon>Pseudomonadota</taxon>
        <taxon>Gammaproteobacteria</taxon>
        <taxon>Chromatiales</taxon>
        <taxon>Chromatiaceae</taxon>
        <taxon>Thiorhodovibrio</taxon>
    </lineage>
</organism>
<comment type="subunit">
    <text evidence="6">Component of the lipopolysaccharide transport and assembly complex. Interacts with LptD.</text>
</comment>
<evidence type="ECO:0000313" key="7">
    <source>
        <dbReference type="EMBL" id="WPL16520.1"/>
    </source>
</evidence>
<gene>
    <name evidence="6" type="primary">lptE</name>
    <name evidence="7" type="ORF">Thiowin_01478</name>
</gene>
<evidence type="ECO:0000256" key="3">
    <source>
        <dbReference type="ARBA" id="ARBA00023139"/>
    </source>
</evidence>
<keyword evidence="3" id="KW-0564">Palmitate</keyword>
<accession>A0ABZ0S679</accession>
<comment type="function">
    <text evidence="6">Together with LptD, is involved in the assembly of lipopolysaccharide (LPS) at the surface of the outer membrane. Required for the proper assembly of LptD. Binds LPS and may serve as the LPS recognition site at the outer membrane.</text>
</comment>
<name>A0ABZ0S679_9GAMM</name>
<dbReference type="PANTHER" id="PTHR38098:SF1">
    <property type="entry name" value="LPS-ASSEMBLY LIPOPROTEIN LPTE"/>
    <property type="match status" value="1"/>
</dbReference>
<keyword evidence="1" id="KW-0732">Signal</keyword>
<dbReference type="RefSeq" id="WP_328987069.1">
    <property type="nucleotide sequence ID" value="NZ_CP121472.1"/>
</dbReference>
<keyword evidence="5 7" id="KW-0449">Lipoprotein</keyword>
<comment type="similarity">
    <text evidence="6">Belongs to the LptE lipoprotein family.</text>
</comment>
<evidence type="ECO:0000313" key="8">
    <source>
        <dbReference type="Proteomes" id="UP001432180"/>
    </source>
</evidence>
<dbReference type="Pfam" id="PF04390">
    <property type="entry name" value="LptE"/>
    <property type="match status" value="1"/>
</dbReference>
<dbReference type="Gene3D" id="3.30.160.150">
    <property type="entry name" value="Lipoprotein like domain"/>
    <property type="match status" value="1"/>
</dbReference>
<dbReference type="Proteomes" id="UP001432180">
    <property type="component" value="Chromosome"/>
</dbReference>
<evidence type="ECO:0000256" key="5">
    <source>
        <dbReference type="ARBA" id="ARBA00023288"/>
    </source>
</evidence>
<dbReference type="InterPro" id="IPR007485">
    <property type="entry name" value="LPS_assembly_LptE"/>
</dbReference>
<keyword evidence="4 6" id="KW-0998">Cell outer membrane</keyword>
<evidence type="ECO:0000256" key="6">
    <source>
        <dbReference type="HAMAP-Rule" id="MF_01186"/>
    </source>
</evidence>
<dbReference type="PANTHER" id="PTHR38098">
    <property type="entry name" value="LPS-ASSEMBLY LIPOPROTEIN LPTE"/>
    <property type="match status" value="1"/>
</dbReference>
<sequence length="184" mass="19768">MMRIKGPRPRATARKWVRRGFSTWGLIMALALLASSCGFQLRGALDIPSEYSPIFIQSGGAVGVAMEERLQSGGLSITQVASEAGLILRVLGQQRSSRVVAVDRSGLALAYGLTYTVTFDALDARGQVVQPPQTLSAVRTFDDNPDVAVLGKQLESNIIYQDLVADVADRILLSLRAALTPQVP</sequence>
<dbReference type="HAMAP" id="MF_01186">
    <property type="entry name" value="LPS_assembly_LptE"/>
    <property type="match status" value="1"/>
</dbReference>
<proteinExistence type="inferred from homology"/>
<keyword evidence="8" id="KW-1185">Reference proteome</keyword>
<evidence type="ECO:0000256" key="1">
    <source>
        <dbReference type="ARBA" id="ARBA00022729"/>
    </source>
</evidence>
<protein>
    <recommendedName>
        <fullName evidence="6">LPS-assembly lipoprotein LptE</fullName>
    </recommendedName>
</protein>
<keyword evidence="2 6" id="KW-0472">Membrane</keyword>
<evidence type="ECO:0000256" key="2">
    <source>
        <dbReference type="ARBA" id="ARBA00023136"/>
    </source>
</evidence>
<reference evidence="7 8" key="1">
    <citation type="journal article" date="2023" name="Microorganisms">
        <title>Thiorhodovibrio frisius and Trv. litoralis spp. nov., Two Novel Members from a Clade of Fastidious Purple Sulfur Bacteria That Exhibit Unique Red-Shifted Light-Harvesting Capabilities.</title>
        <authorList>
            <person name="Methner A."/>
            <person name="Kuzyk S.B."/>
            <person name="Petersen J."/>
            <person name="Bauer S."/>
            <person name="Brinkmann H."/>
            <person name="Sichau K."/>
            <person name="Wanner G."/>
            <person name="Wolf J."/>
            <person name="Neumann-Schaal M."/>
            <person name="Henke P."/>
            <person name="Tank M."/>
            <person name="Sproer C."/>
            <person name="Bunk B."/>
            <person name="Overmann J."/>
        </authorList>
    </citation>
    <scope>NUCLEOTIDE SEQUENCE [LARGE SCALE GENOMIC DNA]</scope>
    <source>
        <strain evidence="7 8">DSM 6702</strain>
    </source>
</reference>
<evidence type="ECO:0000256" key="4">
    <source>
        <dbReference type="ARBA" id="ARBA00023237"/>
    </source>
</evidence>